<dbReference type="AlphaFoldDB" id="A0A2S1KUY6"/>
<protein>
    <submittedName>
        <fullName evidence="2">Uncharacterized protein</fullName>
    </submittedName>
</protein>
<evidence type="ECO:0000313" key="2">
    <source>
        <dbReference type="EMBL" id="AWF96839.1"/>
    </source>
</evidence>
<gene>
    <name evidence="2" type="ORF">B6254_2495</name>
</gene>
<accession>A0A2S1KUY6</accession>
<organism evidence="2 3">
    <name type="scientific">Weissella cibaria</name>
    <dbReference type="NCBI Taxonomy" id="137591"/>
    <lineage>
        <taxon>Bacteria</taxon>
        <taxon>Bacillati</taxon>
        <taxon>Bacillota</taxon>
        <taxon>Bacilli</taxon>
        <taxon>Lactobacillales</taxon>
        <taxon>Lactobacillaceae</taxon>
        <taxon>Weissella</taxon>
    </lineage>
</organism>
<keyword evidence="1" id="KW-1133">Transmembrane helix</keyword>
<dbReference type="RefSeq" id="WP_108731151.1">
    <property type="nucleotide sequence ID" value="NZ_CP020929.1"/>
</dbReference>
<evidence type="ECO:0000256" key="1">
    <source>
        <dbReference type="SAM" id="Phobius"/>
    </source>
</evidence>
<dbReference type="Proteomes" id="UP000244870">
    <property type="component" value="Plasmid unnamed1"/>
</dbReference>
<dbReference type="EMBL" id="CP020929">
    <property type="protein sequence ID" value="AWF96839.1"/>
    <property type="molecule type" value="Genomic_DNA"/>
</dbReference>
<keyword evidence="2" id="KW-0614">Plasmid</keyword>
<reference evidence="2 3" key="1">
    <citation type="submission" date="2017-04" db="EMBL/GenBank/DDBJ databases">
        <title>Weissella cibaria strain m2 complete genome.</title>
        <authorList>
            <person name="Pan Q."/>
            <person name="Tan M."/>
            <person name="Yao F."/>
            <person name="Su S."/>
        </authorList>
    </citation>
    <scope>NUCLEOTIDE SEQUENCE [LARGE SCALE GENOMIC DNA]</scope>
    <source>
        <strain evidence="2 3">M2</strain>
        <plasmid evidence="3">Plasmid unnamed1</plasmid>
    </source>
</reference>
<evidence type="ECO:0000313" key="3">
    <source>
        <dbReference type="Proteomes" id="UP000244870"/>
    </source>
</evidence>
<geneLocation type="plasmid" evidence="2">
    <name>unnamed1</name>
</geneLocation>
<sequence>MGFFPHDLVGWLPVIVAMSTAMWFVIKGTFVKSIDSLNKTIAGLQDTLKGYDTRIDDHEKRIAVIEDWREHHDDK</sequence>
<name>A0A2S1KUY6_9LACO</name>
<proteinExistence type="predicted"/>
<keyword evidence="1" id="KW-0812">Transmembrane</keyword>
<keyword evidence="1" id="KW-0472">Membrane</keyword>
<feature type="transmembrane region" description="Helical" evidence="1">
    <location>
        <begin position="12"/>
        <end position="30"/>
    </location>
</feature>